<feature type="region of interest" description="Disordered" evidence="1">
    <location>
        <begin position="22"/>
        <end position="85"/>
    </location>
</feature>
<feature type="region of interest" description="Disordered" evidence="1">
    <location>
        <begin position="331"/>
        <end position="367"/>
    </location>
</feature>
<comment type="caution">
    <text evidence="2">The sequence shown here is derived from an EMBL/GenBank/DDBJ whole genome shotgun (WGS) entry which is preliminary data.</text>
</comment>
<dbReference type="Pfam" id="PF16226">
    <property type="entry name" value="DUF4885"/>
    <property type="match status" value="2"/>
</dbReference>
<protein>
    <submittedName>
        <fullName evidence="2">DUF4885 domain-containing protein</fullName>
    </submittedName>
</protein>
<accession>A0A426DMB8</accession>
<dbReference type="Proteomes" id="UP000274920">
    <property type="component" value="Unassembled WGS sequence"/>
</dbReference>
<organism evidence="2 3">
    <name type="scientific">Schaedlerella arabinosiphila</name>
    <dbReference type="NCBI Taxonomy" id="2044587"/>
    <lineage>
        <taxon>Bacteria</taxon>
        <taxon>Bacillati</taxon>
        <taxon>Bacillota</taxon>
        <taxon>Clostridia</taxon>
        <taxon>Lachnospirales</taxon>
        <taxon>Lachnospiraceae</taxon>
        <taxon>Schaedlerella</taxon>
    </lineage>
</organism>
<proteinExistence type="predicted"/>
<feature type="compositionally biased region" description="Acidic residues" evidence="1">
    <location>
        <begin position="332"/>
        <end position="341"/>
    </location>
</feature>
<dbReference type="AlphaFoldDB" id="A0A426DMB8"/>
<keyword evidence="3" id="KW-1185">Reference proteome</keyword>
<evidence type="ECO:0000313" key="2">
    <source>
        <dbReference type="EMBL" id="RRK33883.1"/>
    </source>
</evidence>
<dbReference type="EMBL" id="RHJS01000002">
    <property type="protein sequence ID" value="RRK33883.1"/>
    <property type="molecule type" value="Genomic_DNA"/>
</dbReference>
<name>A0A426DMB8_9FIRM</name>
<gene>
    <name evidence="2" type="ORF">EBB54_22870</name>
</gene>
<reference evidence="2" key="1">
    <citation type="submission" date="2018-10" db="EMBL/GenBank/DDBJ databases">
        <title>Schaedlerella arabinophila gen. nov. sp. nov., isolated from the mouse intestinal tract and comparative analysis with the genome of the closely related altered Schaedler flora strain ASF502.</title>
        <authorList>
            <person name="Miyake S."/>
            <person name="Soh M."/>
            <person name="Seedorf H."/>
        </authorList>
    </citation>
    <scope>NUCLEOTIDE SEQUENCE [LARGE SCALE GENOMIC DNA]</scope>
    <source>
        <strain evidence="2">DSM 106076</strain>
    </source>
</reference>
<evidence type="ECO:0000256" key="1">
    <source>
        <dbReference type="SAM" id="MobiDB-lite"/>
    </source>
</evidence>
<evidence type="ECO:0000313" key="3">
    <source>
        <dbReference type="Proteomes" id="UP000274920"/>
    </source>
</evidence>
<dbReference type="InterPro" id="IPR032617">
    <property type="entry name" value="DUF4885"/>
</dbReference>
<sequence length="661" mass="75320">MRRCFMNTNMNTSYQSVTNYEGAVSRRRNSTQAPYSAAKTPGDAQQKEIPASKDEVLISRTAPGQAESRIQEAEDQTTYFQPEQKPELQLKSGILSSTDKTFIQLAGQYRDLTKDRSTWPTIKELELLTNRAVRQETEQTVEGLLKENGIQIPEGQSLRLTVDSCDYYIRVEGLEDKSLAESIEKVLNQGQNGFNLFTHIQRCAPSKFGYDNPSQYNSETAEKSVLYHLVKEMTGYDLRELQNEDGKFYTPDGSDLWLELKEKAEAYSPFQLEKYQEGYEKLAKTGWEGSPDHSLSLEYIDGHLLDIDTEYGYGVGQTDWQEEFLPNLPAEAEGEEEETIQEENASQEQTEAKTTEEVSQDETVSGKAADPNLAFPKFNPALKYAKYLKVLDEYYEKQNEENLRFANPSQHIRDKYYNPKSPYYIRGLSPLEREIGMEQEIGMLCGREPSLNSYDPVIQRTFGGCNSFQADQEYNQEMRGQINDCINQIFSANGIVIPDGTELYLTVDPYDYRIHAEGVGKELAAEIESALNFGENGHSLYNHISYCNQSNINIGQQGSNQYVQGDKAKAAVYHMVKQLTDYDLRTLENKNGRFYTPDGSDLWEVLSNKYKEMAESKEAVSFRLEDYYDQYRRIAKEGWNRGIDAVLTIGYKNGALFDAAV</sequence>